<dbReference type="Proteomes" id="UP000270468">
    <property type="component" value="Unassembled WGS sequence"/>
</dbReference>
<sequence>MLQVYEKEDITCVEMTAQKMSKVFAFLVDGMLIDTGAQRFESELIPFYEDVSFDLVALTHSHEDHTGTAPWIQDNRDVPFYIHSKGIDICSQSVPYPKYRQNTWGARKEFKALPIKDTIQSREKEWKVIDTPGHADDHVSLFNEETGTLFSGDLFVTPKTKVIMRSESIPQIMDSIRTVLTYDFGAMFCCHAGYIQDGKVKMKQKLEYLENLYGEVKNLHEKGLLVEEIDERLFPKKYSITFVSEGEWDSLHIVSSICLGLRAVH</sequence>
<dbReference type="SMART" id="SM00849">
    <property type="entry name" value="Lactamase_B"/>
    <property type="match status" value="1"/>
</dbReference>
<dbReference type="OrthoDB" id="235784at2"/>
<organism evidence="2 3">
    <name type="scientific">Filibacter tadaridae</name>
    <dbReference type="NCBI Taxonomy" id="2483811"/>
    <lineage>
        <taxon>Bacteria</taxon>
        <taxon>Bacillati</taxon>
        <taxon>Bacillota</taxon>
        <taxon>Bacilli</taxon>
        <taxon>Bacillales</taxon>
        <taxon>Caryophanaceae</taxon>
        <taxon>Filibacter</taxon>
    </lineage>
</organism>
<keyword evidence="3" id="KW-1185">Reference proteome</keyword>
<gene>
    <name evidence="2" type="primary">yflN_1</name>
    <name evidence="2" type="ORF">FILTAD_00762</name>
</gene>
<name>A0A3P5WTH5_9BACL</name>
<dbReference type="PANTHER" id="PTHR23131">
    <property type="entry name" value="ENDORIBONUCLEASE LACTB2"/>
    <property type="match status" value="1"/>
</dbReference>
<dbReference type="AlphaFoldDB" id="A0A3P5WTH5"/>
<dbReference type="InterPro" id="IPR036866">
    <property type="entry name" value="RibonucZ/Hydroxyglut_hydro"/>
</dbReference>
<dbReference type="Gene3D" id="3.60.15.10">
    <property type="entry name" value="Ribonuclease Z/Hydroxyacylglutathione hydrolase-like"/>
    <property type="match status" value="1"/>
</dbReference>
<evidence type="ECO:0000259" key="1">
    <source>
        <dbReference type="SMART" id="SM00849"/>
    </source>
</evidence>
<dbReference type="InterPro" id="IPR001279">
    <property type="entry name" value="Metallo-B-lactamas"/>
</dbReference>
<evidence type="ECO:0000313" key="3">
    <source>
        <dbReference type="Proteomes" id="UP000270468"/>
    </source>
</evidence>
<dbReference type="EC" id="3.-.-.-" evidence="2"/>
<dbReference type="GO" id="GO:0016787">
    <property type="term" value="F:hydrolase activity"/>
    <property type="evidence" value="ECO:0007669"/>
    <property type="project" value="UniProtKB-KW"/>
</dbReference>
<dbReference type="RefSeq" id="WP_124069203.1">
    <property type="nucleotide sequence ID" value="NZ_CBCRXF010000014.1"/>
</dbReference>
<proteinExistence type="predicted"/>
<dbReference type="PANTHER" id="PTHR23131:SF4">
    <property type="entry name" value="METALLO-BETA-LACTAMASE SUPERFAMILY POTEIN"/>
    <property type="match status" value="1"/>
</dbReference>
<dbReference type="EMBL" id="UXAV01000022">
    <property type="protein sequence ID" value="VDC22490.1"/>
    <property type="molecule type" value="Genomic_DNA"/>
</dbReference>
<dbReference type="SUPFAM" id="SSF56281">
    <property type="entry name" value="Metallo-hydrolase/oxidoreductase"/>
    <property type="match status" value="1"/>
</dbReference>
<reference evidence="2 3" key="1">
    <citation type="submission" date="2018-11" db="EMBL/GenBank/DDBJ databases">
        <authorList>
            <person name="Criscuolo A."/>
        </authorList>
    </citation>
    <scope>NUCLEOTIDE SEQUENCE [LARGE SCALE GENOMIC DNA]</scope>
    <source>
        <strain evidence="2">ATB-66</strain>
    </source>
</reference>
<keyword evidence="2" id="KW-0378">Hydrolase</keyword>
<feature type="domain" description="Metallo-beta-lactamase" evidence="1">
    <location>
        <begin position="22"/>
        <end position="191"/>
    </location>
</feature>
<dbReference type="Pfam" id="PF00753">
    <property type="entry name" value="Lactamase_B"/>
    <property type="match status" value="1"/>
</dbReference>
<evidence type="ECO:0000313" key="2">
    <source>
        <dbReference type="EMBL" id="VDC22490.1"/>
    </source>
</evidence>
<protein>
    <submittedName>
        <fullName evidence="2">Putative metallo-hydrolase YflN</fullName>
        <ecNumber evidence="2">3.-.-.-</ecNumber>
    </submittedName>
</protein>
<dbReference type="InterPro" id="IPR050662">
    <property type="entry name" value="Sec-metab_biosynth-thioest"/>
</dbReference>
<accession>A0A3P5WTH5</accession>